<gene>
    <name evidence="8" type="ORF">GDO81_012640</name>
</gene>
<protein>
    <submittedName>
        <fullName evidence="8">Uncharacterized protein</fullName>
    </submittedName>
</protein>
<organism evidence="8 9">
    <name type="scientific">Engystomops pustulosus</name>
    <name type="common">Tungara frog</name>
    <name type="synonym">Physalaemus pustulosus</name>
    <dbReference type="NCBI Taxonomy" id="76066"/>
    <lineage>
        <taxon>Eukaryota</taxon>
        <taxon>Metazoa</taxon>
        <taxon>Chordata</taxon>
        <taxon>Craniata</taxon>
        <taxon>Vertebrata</taxon>
        <taxon>Euteleostomi</taxon>
        <taxon>Amphibia</taxon>
        <taxon>Batrachia</taxon>
        <taxon>Anura</taxon>
        <taxon>Neobatrachia</taxon>
        <taxon>Hyloidea</taxon>
        <taxon>Leptodactylidae</taxon>
        <taxon>Leiuperinae</taxon>
        <taxon>Engystomops</taxon>
    </lineage>
</organism>
<dbReference type="PANTHER" id="PTHR34930:SF4">
    <property type="entry name" value="JUPITER MICROTUBULE ASSOCIATED HOMOLOG 1"/>
    <property type="match status" value="1"/>
</dbReference>
<keyword evidence="6" id="KW-0539">Nucleus</keyword>
<accession>A0AAV7AZI7</accession>
<evidence type="ECO:0000256" key="2">
    <source>
        <dbReference type="ARBA" id="ARBA00004496"/>
    </source>
</evidence>
<keyword evidence="9" id="KW-1185">Reference proteome</keyword>
<evidence type="ECO:0000313" key="9">
    <source>
        <dbReference type="Proteomes" id="UP000824782"/>
    </source>
</evidence>
<evidence type="ECO:0000256" key="3">
    <source>
        <dbReference type="ARBA" id="ARBA00008329"/>
    </source>
</evidence>
<keyword evidence="4" id="KW-0963">Cytoplasm</keyword>
<sequence>MTTTSTFQGLDPEARKSSRVLRPPGGGSSFSFGVEKSQQQQPARRHKMASDIFGIQDNDPAPVPCVPEPEPPESAACGDDPYTCVPAEYSDAAEHTGEAEVPEMEPAKEASGEPAQPAAPAAVPSRRNPPGGKSSLVLG</sequence>
<feature type="region of interest" description="Disordered" evidence="7">
    <location>
        <begin position="1"/>
        <end position="139"/>
    </location>
</feature>
<dbReference type="InterPro" id="IPR033335">
    <property type="entry name" value="JUPITER"/>
</dbReference>
<reference evidence="8" key="1">
    <citation type="thesis" date="2020" institute="ProQuest LLC" country="789 East Eisenhower Parkway, Ann Arbor, MI, USA">
        <title>Comparative Genomics and Chromosome Evolution.</title>
        <authorList>
            <person name="Mudd A.B."/>
        </authorList>
    </citation>
    <scope>NUCLEOTIDE SEQUENCE</scope>
    <source>
        <strain evidence="8">237g6f4</strain>
        <tissue evidence="8">Blood</tissue>
    </source>
</reference>
<name>A0AAV7AZI7_ENGPU</name>
<dbReference type="PANTHER" id="PTHR34930">
    <property type="entry name" value="GEO05313P1"/>
    <property type="match status" value="1"/>
</dbReference>
<dbReference type="GO" id="GO:0005634">
    <property type="term" value="C:nucleus"/>
    <property type="evidence" value="ECO:0007669"/>
    <property type="project" value="UniProtKB-SubCell"/>
</dbReference>
<dbReference type="GO" id="GO:0005737">
    <property type="term" value="C:cytoplasm"/>
    <property type="evidence" value="ECO:0007669"/>
    <property type="project" value="UniProtKB-SubCell"/>
</dbReference>
<comment type="caution">
    <text evidence="8">The sequence shown here is derived from an EMBL/GenBank/DDBJ whole genome shotgun (WGS) entry which is preliminary data.</text>
</comment>
<evidence type="ECO:0000256" key="4">
    <source>
        <dbReference type="ARBA" id="ARBA00022490"/>
    </source>
</evidence>
<comment type="subcellular location">
    <subcellularLocation>
        <location evidence="2">Cytoplasm</location>
    </subcellularLocation>
    <subcellularLocation>
        <location evidence="1">Nucleus</location>
    </subcellularLocation>
</comment>
<dbReference type="EMBL" id="WNYA01000006">
    <property type="protein sequence ID" value="KAG8564930.1"/>
    <property type="molecule type" value="Genomic_DNA"/>
</dbReference>
<keyword evidence="5" id="KW-0597">Phosphoprotein</keyword>
<evidence type="ECO:0000256" key="6">
    <source>
        <dbReference type="ARBA" id="ARBA00023242"/>
    </source>
</evidence>
<evidence type="ECO:0000256" key="1">
    <source>
        <dbReference type="ARBA" id="ARBA00004123"/>
    </source>
</evidence>
<feature type="compositionally biased region" description="Low complexity" evidence="7">
    <location>
        <begin position="112"/>
        <end position="130"/>
    </location>
</feature>
<dbReference type="Proteomes" id="UP000824782">
    <property type="component" value="Unassembled WGS sequence"/>
</dbReference>
<proteinExistence type="inferred from homology"/>
<comment type="similarity">
    <text evidence="3">Belongs to the JUPITER family.</text>
</comment>
<dbReference type="AlphaFoldDB" id="A0AAV7AZI7"/>
<evidence type="ECO:0000256" key="5">
    <source>
        <dbReference type="ARBA" id="ARBA00022553"/>
    </source>
</evidence>
<evidence type="ECO:0000313" key="8">
    <source>
        <dbReference type="EMBL" id="KAG8564930.1"/>
    </source>
</evidence>
<evidence type="ECO:0000256" key="7">
    <source>
        <dbReference type="SAM" id="MobiDB-lite"/>
    </source>
</evidence>